<accession>A0ABS5ZC75</accession>
<evidence type="ECO:0000259" key="2">
    <source>
        <dbReference type="Pfam" id="PF14347"/>
    </source>
</evidence>
<reference evidence="3 4" key="1">
    <citation type="submission" date="2021-04" db="EMBL/GenBank/DDBJ databases">
        <authorList>
            <person name="Pira H."/>
            <person name="Risdian C."/>
            <person name="Wink J."/>
        </authorList>
    </citation>
    <scope>NUCLEOTIDE SEQUENCE [LARGE SCALE GENOMIC DNA]</scope>
    <source>
        <strain evidence="3 4">WH53</strain>
    </source>
</reference>
<keyword evidence="4" id="KW-1185">Reference proteome</keyword>
<comment type="caution">
    <text evidence="3">The sequence shown here is derived from an EMBL/GenBank/DDBJ whole genome shotgun (WGS) entry which is preliminary data.</text>
</comment>
<sequence>MRLIVNSKKALFGLALGLASLSAFAGTESLISKAPEGAKLYFISPQDGESVSKTVTVKFGLKGMGIAPAGIKKEGTGHHHLLIDVDKLPDMKQSLPANEHIKHFGGGQTETTITLKPGKHTLQLLLGNYLHIPHDKPIMSKKITITVKE</sequence>
<evidence type="ECO:0000313" key="3">
    <source>
        <dbReference type="EMBL" id="MBU2711363.1"/>
    </source>
</evidence>
<organism evidence="3 4">
    <name type="scientific">Zooshikella harenae</name>
    <dbReference type="NCBI Taxonomy" id="2827238"/>
    <lineage>
        <taxon>Bacteria</taxon>
        <taxon>Pseudomonadati</taxon>
        <taxon>Pseudomonadota</taxon>
        <taxon>Gammaproteobacteria</taxon>
        <taxon>Oceanospirillales</taxon>
        <taxon>Zooshikellaceae</taxon>
        <taxon>Zooshikella</taxon>
    </lineage>
</organism>
<feature type="chain" id="PRO_5045954008" evidence="1">
    <location>
        <begin position="26"/>
        <end position="149"/>
    </location>
</feature>
<evidence type="ECO:0000256" key="1">
    <source>
        <dbReference type="SAM" id="SignalP"/>
    </source>
</evidence>
<dbReference type="RefSeq" id="WP_215819525.1">
    <property type="nucleotide sequence ID" value="NZ_JAGSOY010000018.1"/>
</dbReference>
<gene>
    <name evidence="3" type="ORF">KCG35_09845</name>
</gene>
<dbReference type="InterPro" id="IPR025512">
    <property type="entry name" value="DUF4399"/>
</dbReference>
<dbReference type="Pfam" id="PF14347">
    <property type="entry name" value="DUF4399"/>
    <property type="match status" value="1"/>
</dbReference>
<dbReference type="EMBL" id="JAGSOY010000018">
    <property type="protein sequence ID" value="MBU2711363.1"/>
    <property type="molecule type" value="Genomic_DNA"/>
</dbReference>
<feature type="domain" description="DUF4399" evidence="2">
    <location>
        <begin position="57"/>
        <end position="148"/>
    </location>
</feature>
<dbReference type="Proteomes" id="UP000690515">
    <property type="component" value="Unassembled WGS sequence"/>
</dbReference>
<protein>
    <submittedName>
        <fullName evidence="3">DUF4399 domain-containing protein</fullName>
    </submittedName>
</protein>
<evidence type="ECO:0000313" key="4">
    <source>
        <dbReference type="Proteomes" id="UP000690515"/>
    </source>
</evidence>
<keyword evidence="1" id="KW-0732">Signal</keyword>
<feature type="signal peptide" evidence="1">
    <location>
        <begin position="1"/>
        <end position="25"/>
    </location>
</feature>
<name>A0ABS5ZC75_9GAMM</name>
<proteinExistence type="predicted"/>